<dbReference type="OrthoDB" id="67979at2"/>
<evidence type="ECO:0000313" key="4">
    <source>
        <dbReference type="Proteomes" id="UP000320244"/>
    </source>
</evidence>
<dbReference type="GO" id="GO:0015074">
    <property type="term" value="P:DNA integration"/>
    <property type="evidence" value="ECO:0007669"/>
    <property type="project" value="InterPro"/>
</dbReference>
<protein>
    <recommendedName>
        <fullName evidence="2">Tyr recombinase domain-containing protein</fullName>
    </recommendedName>
</protein>
<proteinExistence type="predicted"/>
<dbReference type="InterPro" id="IPR013762">
    <property type="entry name" value="Integrase-like_cat_sf"/>
</dbReference>
<dbReference type="PANTHER" id="PTHR30349:SF90">
    <property type="entry name" value="TYROSINE RECOMBINASE XERD"/>
    <property type="match status" value="1"/>
</dbReference>
<dbReference type="PANTHER" id="PTHR30349">
    <property type="entry name" value="PHAGE INTEGRASE-RELATED"/>
    <property type="match status" value="1"/>
</dbReference>
<dbReference type="GO" id="GO:0003677">
    <property type="term" value="F:DNA binding"/>
    <property type="evidence" value="ECO:0007669"/>
    <property type="project" value="InterPro"/>
</dbReference>
<dbReference type="SUPFAM" id="SSF56349">
    <property type="entry name" value="DNA breaking-rejoining enzymes"/>
    <property type="match status" value="1"/>
</dbReference>
<dbReference type="EMBL" id="VCQV01000089">
    <property type="protein sequence ID" value="TWP32175.1"/>
    <property type="molecule type" value="Genomic_DNA"/>
</dbReference>
<feature type="domain" description="Tyr recombinase" evidence="2">
    <location>
        <begin position="1"/>
        <end position="144"/>
    </location>
</feature>
<accession>A0A563DPP2</accession>
<dbReference type="GO" id="GO:0006310">
    <property type="term" value="P:DNA recombination"/>
    <property type="evidence" value="ECO:0007669"/>
    <property type="project" value="UniProtKB-KW"/>
</dbReference>
<dbReference type="Gene3D" id="1.10.443.10">
    <property type="entry name" value="Intergrase catalytic core"/>
    <property type="match status" value="1"/>
</dbReference>
<dbReference type="Pfam" id="PF00589">
    <property type="entry name" value="Phage_integrase"/>
    <property type="match status" value="1"/>
</dbReference>
<dbReference type="AlphaFoldDB" id="A0A563DPP2"/>
<sequence length="153" mass="16553">MLTVNSLNISLTAYTDHLTPSEVLIRGKGHREEHLPVPADVGEAVAGWLRRGRPRCDCPNVFTTVRAPRGPLTPATVSSLVTRAANRAGLPGVSAHRLRYFAATELLRAGAAFPEIQQVLRHANMRHTAAYAKVDQVALTIVARPWPHAGGAR</sequence>
<evidence type="ECO:0000259" key="2">
    <source>
        <dbReference type="PROSITE" id="PS51898"/>
    </source>
</evidence>
<organism evidence="3 4">
    <name type="scientific">Leekyejoonella antrihumi</name>
    <dbReference type="NCBI Taxonomy" id="1660198"/>
    <lineage>
        <taxon>Bacteria</taxon>
        <taxon>Bacillati</taxon>
        <taxon>Actinomycetota</taxon>
        <taxon>Actinomycetes</taxon>
        <taxon>Micrococcales</taxon>
        <taxon>Dermacoccaceae</taxon>
        <taxon>Leekyejoonella</taxon>
    </lineage>
</organism>
<evidence type="ECO:0000256" key="1">
    <source>
        <dbReference type="ARBA" id="ARBA00023172"/>
    </source>
</evidence>
<dbReference type="InterPro" id="IPR011010">
    <property type="entry name" value="DNA_brk_join_enz"/>
</dbReference>
<name>A0A563DPP2_9MICO</name>
<keyword evidence="4" id="KW-1185">Reference proteome</keyword>
<reference evidence="3 4" key="1">
    <citation type="submission" date="2019-05" db="EMBL/GenBank/DDBJ databases">
        <authorList>
            <person name="Lee S.D."/>
        </authorList>
    </citation>
    <scope>NUCLEOTIDE SEQUENCE [LARGE SCALE GENOMIC DNA]</scope>
    <source>
        <strain evidence="3 4">C5-26</strain>
    </source>
</reference>
<dbReference type="PROSITE" id="PS51898">
    <property type="entry name" value="TYR_RECOMBINASE"/>
    <property type="match status" value="1"/>
</dbReference>
<dbReference type="InterPro" id="IPR002104">
    <property type="entry name" value="Integrase_catalytic"/>
</dbReference>
<reference evidence="3 4" key="2">
    <citation type="submission" date="2019-08" db="EMBL/GenBank/DDBJ databases">
        <title>Jejuicoccus antrihumi gen. nov., sp. nov., a new member of the family Dermacoccaceae isolated from a cave.</title>
        <authorList>
            <person name="Schumann P."/>
            <person name="Kim I.S."/>
        </authorList>
    </citation>
    <scope>NUCLEOTIDE SEQUENCE [LARGE SCALE GENOMIC DNA]</scope>
    <source>
        <strain evidence="3 4">C5-26</strain>
    </source>
</reference>
<gene>
    <name evidence="3" type="ORF">FGL98_24595</name>
</gene>
<comment type="caution">
    <text evidence="3">The sequence shown here is derived from an EMBL/GenBank/DDBJ whole genome shotgun (WGS) entry which is preliminary data.</text>
</comment>
<dbReference type="Proteomes" id="UP000320244">
    <property type="component" value="Unassembled WGS sequence"/>
</dbReference>
<keyword evidence="1" id="KW-0233">DNA recombination</keyword>
<evidence type="ECO:0000313" key="3">
    <source>
        <dbReference type="EMBL" id="TWP32175.1"/>
    </source>
</evidence>
<dbReference type="InterPro" id="IPR050090">
    <property type="entry name" value="Tyrosine_recombinase_XerCD"/>
</dbReference>